<dbReference type="EMBL" id="CANTFM010002689">
    <property type="protein sequence ID" value="CAI5747361.1"/>
    <property type="molecule type" value="Genomic_DNA"/>
</dbReference>
<comment type="subcellular location">
    <subcellularLocation>
        <location evidence="1">Membrane</location>
        <topology evidence="1">Peripheral membrane protein</topology>
    </subcellularLocation>
</comment>
<feature type="domain" description="PPM-type phosphatase" evidence="7">
    <location>
        <begin position="81"/>
        <end position="403"/>
    </location>
</feature>
<dbReference type="Gene3D" id="3.60.40.10">
    <property type="entry name" value="PPM-type phosphatase domain"/>
    <property type="match status" value="1"/>
</dbReference>
<dbReference type="SMART" id="SM00332">
    <property type="entry name" value="PP2Cc"/>
    <property type="match status" value="1"/>
</dbReference>
<organism evidence="8 9">
    <name type="scientific">Peronospora destructor</name>
    <dbReference type="NCBI Taxonomy" id="86335"/>
    <lineage>
        <taxon>Eukaryota</taxon>
        <taxon>Sar</taxon>
        <taxon>Stramenopiles</taxon>
        <taxon>Oomycota</taxon>
        <taxon>Peronosporomycetes</taxon>
        <taxon>Peronosporales</taxon>
        <taxon>Peronosporaceae</taxon>
        <taxon>Peronospora</taxon>
    </lineage>
</organism>
<dbReference type="InterPro" id="IPR036457">
    <property type="entry name" value="PPM-type-like_dom_sf"/>
</dbReference>
<sequence length="403" mass="45121">MKSSFRSLEKTAFIPNRNRLQPSVTSHQSSMQNGSKRKIREEDGVESDRILKASYSLRNNENLDRGETLEQEQCGRFSIDGLRFASDSWAGMKSSNEDRHVSFVDFFPGPVFGIFDGHGGTFSADFLSRQLVKTAASVIRQGIGEKALTDLRYSQHQSGQERARKDAIAAQVSILRQQRAQVETIRSDAAVESSDDDLRILVEQLTDAISQMDSEMKQIDAEEAVRRRKRWQWWNRQHMRSTEDDEQPPHKVSFYTVNVGDCRAVMCRGGRGVPLTSDHKPDRMDERQRIEKAGGFVGKIGGVFRVYSAAGSGLSMQREASTYRAVSRALGDRCLKTPTPLVSCEPEVTRFQVHTDDLFLVLACDGLQQAIGNSKATKRSTSTGKGTASAETHTEEEIDMFNL</sequence>
<keyword evidence="2" id="KW-0479">Metal-binding</keyword>
<keyword evidence="4 5" id="KW-0904">Protein phosphatase</keyword>
<dbReference type="PROSITE" id="PS01032">
    <property type="entry name" value="PPM_1"/>
    <property type="match status" value="1"/>
</dbReference>
<proteinExistence type="inferred from homology"/>
<evidence type="ECO:0000256" key="3">
    <source>
        <dbReference type="ARBA" id="ARBA00022801"/>
    </source>
</evidence>
<comment type="caution">
    <text evidence="8">The sequence shown here is derived from an EMBL/GenBank/DDBJ whole genome shotgun (WGS) entry which is preliminary data.</text>
</comment>
<dbReference type="GO" id="GO:0046872">
    <property type="term" value="F:metal ion binding"/>
    <property type="evidence" value="ECO:0007669"/>
    <property type="project" value="UniProtKB-KW"/>
</dbReference>
<feature type="compositionally biased region" description="Polar residues" evidence="6">
    <location>
        <begin position="18"/>
        <end position="34"/>
    </location>
</feature>
<dbReference type="InterPro" id="IPR000222">
    <property type="entry name" value="PP2C_BS"/>
</dbReference>
<dbReference type="CDD" id="cd00143">
    <property type="entry name" value="PP2Cc"/>
    <property type="match status" value="1"/>
</dbReference>
<gene>
    <name evidence="8" type="ORF">PDE001_LOCUS12271</name>
</gene>
<name>A0AAV0VDW2_9STRA</name>
<evidence type="ECO:0000256" key="5">
    <source>
        <dbReference type="RuleBase" id="RU003465"/>
    </source>
</evidence>
<comment type="similarity">
    <text evidence="5">Belongs to the PP2C family.</text>
</comment>
<dbReference type="AlphaFoldDB" id="A0AAV0VDW2"/>
<feature type="region of interest" description="Disordered" evidence="6">
    <location>
        <begin position="16"/>
        <end position="44"/>
    </location>
</feature>
<dbReference type="PROSITE" id="PS51746">
    <property type="entry name" value="PPM_2"/>
    <property type="match status" value="1"/>
</dbReference>
<evidence type="ECO:0000313" key="9">
    <source>
        <dbReference type="Proteomes" id="UP001162029"/>
    </source>
</evidence>
<dbReference type="InterPro" id="IPR001932">
    <property type="entry name" value="PPM-type_phosphatase-like_dom"/>
</dbReference>
<keyword evidence="3 5" id="KW-0378">Hydrolase</keyword>
<evidence type="ECO:0000256" key="2">
    <source>
        <dbReference type="ARBA" id="ARBA00022723"/>
    </source>
</evidence>
<dbReference type="GO" id="GO:0016020">
    <property type="term" value="C:membrane"/>
    <property type="evidence" value="ECO:0007669"/>
    <property type="project" value="UniProtKB-SubCell"/>
</dbReference>
<evidence type="ECO:0000256" key="6">
    <source>
        <dbReference type="SAM" id="MobiDB-lite"/>
    </source>
</evidence>
<dbReference type="Pfam" id="PF00481">
    <property type="entry name" value="PP2C"/>
    <property type="match status" value="1"/>
</dbReference>
<dbReference type="PANTHER" id="PTHR13832">
    <property type="entry name" value="PROTEIN PHOSPHATASE 2C"/>
    <property type="match status" value="1"/>
</dbReference>
<evidence type="ECO:0000256" key="1">
    <source>
        <dbReference type="ARBA" id="ARBA00004170"/>
    </source>
</evidence>
<reference evidence="8" key="1">
    <citation type="submission" date="2022-12" db="EMBL/GenBank/DDBJ databases">
        <authorList>
            <person name="Webb A."/>
        </authorList>
    </citation>
    <scope>NUCLEOTIDE SEQUENCE</scope>
    <source>
        <strain evidence="8">Pd1</strain>
    </source>
</reference>
<evidence type="ECO:0000313" key="8">
    <source>
        <dbReference type="EMBL" id="CAI5747361.1"/>
    </source>
</evidence>
<feature type="compositionally biased region" description="Polar residues" evidence="6">
    <location>
        <begin position="373"/>
        <end position="391"/>
    </location>
</feature>
<dbReference type="GO" id="GO:0004722">
    <property type="term" value="F:protein serine/threonine phosphatase activity"/>
    <property type="evidence" value="ECO:0007669"/>
    <property type="project" value="InterPro"/>
</dbReference>
<feature type="region of interest" description="Disordered" evidence="6">
    <location>
        <begin position="373"/>
        <end position="403"/>
    </location>
</feature>
<dbReference type="PANTHER" id="PTHR13832:SF827">
    <property type="entry name" value="PROTEIN PHOSPHATASE 1L"/>
    <property type="match status" value="1"/>
</dbReference>
<feature type="compositionally biased region" description="Acidic residues" evidence="6">
    <location>
        <begin position="394"/>
        <end position="403"/>
    </location>
</feature>
<evidence type="ECO:0000256" key="4">
    <source>
        <dbReference type="ARBA" id="ARBA00022912"/>
    </source>
</evidence>
<evidence type="ECO:0000259" key="7">
    <source>
        <dbReference type="PROSITE" id="PS51746"/>
    </source>
</evidence>
<keyword evidence="9" id="KW-1185">Reference proteome</keyword>
<dbReference type="SUPFAM" id="SSF81606">
    <property type="entry name" value="PP2C-like"/>
    <property type="match status" value="1"/>
</dbReference>
<dbReference type="InterPro" id="IPR015655">
    <property type="entry name" value="PP2C"/>
</dbReference>
<accession>A0AAV0VDW2</accession>
<protein>
    <recommendedName>
        <fullName evidence="7">PPM-type phosphatase domain-containing protein</fullName>
    </recommendedName>
</protein>
<dbReference type="Proteomes" id="UP001162029">
    <property type="component" value="Unassembled WGS sequence"/>
</dbReference>